<proteinExistence type="predicted"/>
<sequence length="96" mass="11177">MELNGIICFGEFDSLTVHNINQIINLMAKEVKKITGNWTKSISEMKLKEVAEFPLSSYDGIMSTIRYRLKRKLGIFLEREGDIDYEKKVFRAKRTS</sequence>
<accession>A0A8S5V8I4</accession>
<dbReference type="EMBL" id="BK016222">
    <property type="protein sequence ID" value="DAG03065.1"/>
    <property type="molecule type" value="Genomic_DNA"/>
</dbReference>
<name>A0A8S5V8I4_9CAUD</name>
<reference evidence="1" key="1">
    <citation type="journal article" date="2021" name="Proc. Natl. Acad. Sci. U.S.A.">
        <title>A Catalog of Tens of Thousands of Viruses from Human Metagenomes Reveals Hidden Associations with Chronic Diseases.</title>
        <authorList>
            <person name="Tisza M.J."/>
            <person name="Buck C.B."/>
        </authorList>
    </citation>
    <scope>NUCLEOTIDE SEQUENCE</scope>
    <source>
        <strain evidence="1">Cttma3</strain>
    </source>
</reference>
<protein>
    <submittedName>
        <fullName evidence="1">Uncharacterized protein</fullName>
    </submittedName>
</protein>
<organism evidence="1">
    <name type="scientific">Siphoviridae sp. cttma3</name>
    <dbReference type="NCBI Taxonomy" id="2825708"/>
    <lineage>
        <taxon>Viruses</taxon>
        <taxon>Duplodnaviria</taxon>
        <taxon>Heunggongvirae</taxon>
        <taxon>Uroviricota</taxon>
        <taxon>Caudoviricetes</taxon>
    </lineage>
</organism>
<evidence type="ECO:0000313" key="1">
    <source>
        <dbReference type="EMBL" id="DAG03065.1"/>
    </source>
</evidence>